<dbReference type="AlphaFoldDB" id="A0A814J4D9"/>
<sequence>MDIQYVYTKKRNQFGRPTNFSDRPAEIIAEIVPNFNLLQEFIYRNPIDIGIQNSIPLSEHEINTIHYNTESKGINHTEGGWPKDVNIQEQEQINRYRKKIEKDEFYLNSLYHLIQDLEISIQQNNAINIHQTYFPNKIDDYDELFNVKTINSYNYYQNINHMANHISWQPDGQRKMAVSYCNLDFNPNRINTIDSLVWDIENPNKPDFILKPNSSLTTVEFNPKDTNQILAGCHNGQICIFDLRKGNHAVEQSLIEFSHRESVRNALWLQSKTGTEFFSASSDGKIYWWDTKKMNEPVDQLVLDLDKKERSQYASAITKLEYDSSIPTKFMIGTETGRIVLCTRKAKSDSERINIIYPGHSGPIYSIQRHPFFNKTFLSVGDWTLRIWSEEIRDDYIICTKPDKYYLTDAQWSPGRPGVFISSTTEGSIHIWDLLFKQDEPTLTVKLSEEAITCLSFQDQGRYIACGTKDGNVTLIELSDSLCILERNEKQLVASMFDRETRRTHLLETRLRLKHDKQIRTIINRSEEELEEEIEKSTEQFWSIIAKEKIQLENK</sequence>
<keyword evidence="5" id="KW-0493">Microtubule</keyword>
<evidence type="ECO:0000313" key="13">
    <source>
        <dbReference type="Proteomes" id="UP000663891"/>
    </source>
</evidence>
<evidence type="ECO:0000313" key="12">
    <source>
        <dbReference type="EMBL" id="CAF1034420.1"/>
    </source>
</evidence>
<dbReference type="GO" id="GO:0005874">
    <property type="term" value="C:microtubule"/>
    <property type="evidence" value="ECO:0007669"/>
    <property type="project" value="UniProtKB-KW"/>
</dbReference>
<evidence type="ECO:0000256" key="7">
    <source>
        <dbReference type="ARBA" id="ARBA00023017"/>
    </source>
</evidence>
<comment type="similarity">
    <text evidence="2">Belongs to the dynein intermediate chain family.</text>
</comment>
<evidence type="ECO:0000256" key="9">
    <source>
        <dbReference type="ARBA" id="ARBA00023175"/>
    </source>
</evidence>
<evidence type="ECO:0000256" key="6">
    <source>
        <dbReference type="ARBA" id="ARBA00022737"/>
    </source>
</evidence>
<evidence type="ECO:0000256" key="3">
    <source>
        <dbReference type="ARBA" id="ARBA00022490"/>
    </source>
</evidence>
<dbReference type="PANTHER" id="PTHR12442:SF7">
    <property type="entry name" value="DYNEIN AXONEMAL INTERMEDIATE CHAIN 2"/>
    <property type="match status" value="1"/>
</dbReference>
<keyword evidence="4" id="KW-0853">WD repeat</keyword>
<dbReference type="OrthoDB" id="366230at2759"/>
<keyword evidence="9" id="KW-0505">Motor protein</keyword>
<keyword evidence="3" id="KW-0963">Cytoplasm</keyword>
<dbReference type="GO" id="GO:0003341">
    <property type="term" value="P:cilium movement"/>
    <property type="evidence" value="ECO:0007669"/>
    <property type="project" value="TreeGrafter"/>
</dbReference>
<dbReference type="GO" id="GO:0045504">
    <property type="term" value="F:dynein heavy chain binding"/>
    <property type="evidence" value="ECO:0007669"/>
    <property type="project" value="TreeGrafter"/>
</dbReference>
<dbReference type="SMART" id="SM00320">
    <property type="entry name" value="WD40"/>
    <property type="match status" value="5"/>
</dbReference>
<dbReference type="EMBL" id="CAJNON010000148">
    <property type="protein sequence ID" value="CAF1034420.1"/>
    <property type="molecule type" value="Genomic_DNA"/>
</dbReference>
<organism evidence="12 13">
    <name type="scientific">Adineta steineri</name>
    <dbReference type="NCBI Taxonomy" id="433720"/>
    <lineage>
        <taxon>Eukaryota</taxon>
        <taxon>Metazoa</taxon>
        <taxon>Spiralia</taxon>
        <taxon>Gnathifera</taxon>
        <taxon>Rotifera</taxon>
        <taxon>Eurotatoria</taxon>
        <taxon>Bdelloidea</taxon>
        <taxon>Adinetida</taxon>
        <taxon>Adinetidae</taxon>
        <taxon>Adineta</taxon>
    </lineage>
</organism>
<dbReference type="InterPro" id="IPR001680">
    <property type="entry name" value="WD40_rpt"/>
</dbReference>
<evidence type="ECO:0000256" key="2">
    <source>
        <dbReference type="ARBA" id="ARBA00011059"/>
    </source>
</evidence>
<dbReference type="Gene3D" id="2.130.10.10">
    <property type="entry name" value="YVTN repeat-like/Quinoprotein amine dehydrogenase"/>
    <property type="match status" value="2"/>
</dbReference>
<keyword evidence="8" id="KW-0969">Cilium</keyword>
<reference evidence="12" key="1">
    <citation type="submission" date="2021-02" db="EMBL/GenBank/DDBJ databases">
        <authorList>
            <person name="Nowell W R."/>
        </authorList>
    </citation>
    <scope>NUCLEOTIDE SEQUENCE</scope>
</reference>
<dbReference type="InterPro" id="IPR015943">
    <property type="entry name" value="WD40/YVTN_repeat-like_dom_sf"/>
</dbReference>
<evidence type="ECO:0000256" key="11">
    <source>
        <dbReference type="ARBA" id="ARBA00023273"/>
    </source>
</evidence>
<evidence type="ECO:0000256" key="10">
    <source>
        <dbReference type="ARBA" id="ARBA00023212"/>
    </source>
</evidence>
<dbReference type="Pfam" id="PF00400">
    <property type="entry name" value="WD40"/>
    <property type="match status" value="2"/>
</dbReference>
<protein>
    <submittedName>
        <fullName evidence="12">Uncharacterized protein</fullName>
    </submittedName>
</protein>
<accession>A0A814J4D9</accession>
<dbReference type="Proteomes" id="UP000663891">
    <property type="component" value="Unassembled WGS sequence"/>
</dbReference>
<dbReference type="InterPro" id="IPR036322">
    <property type="entry name" value="WD40_repeat_dom_sf"/>
</dbReference>
<keyword evidence="7" id="KW-0243">Dynein</keyword>
<dbReference type="GO" id="GO:0036158">
    <property type="term" value="P:outer dynein arm assembly"/>
    <property type="evidence" value="ECO:0007669"/>
    <property type="project" value="TreeGrafter"/>
</dbReference>
<evidence type="ECO:0000256" key="8">
    <source>
        <dbReference type="ARBA" id="ARBA00023069"/>
    </source>
</evidence>
<evidence type="ECO:0000256" key="5">
    <source>
        <dbReference type="ARBA" id="ARBA00022701"/>
    </source>
</evidence>
<proteinExistence type="inferred from homology"/>
<name>A0A814J4D9_9BILA</name>
<keyword evidence="10" id="KW-0206">Cytoskeleton</keyword>
<evidence type="ECO:0000256" key="1">
    <source>
        <dbReference type="ARBA" id="ARBA00004430"/>
    </source>
</evidence>
<dbReference type="PANTHER" id="PTHR12442">
    <property type="entry name" value="DYNEIN INTERMEDIATE CHAIN"/>
    <property type="match status" value="1"/>
</dbReference>
<keyword evidence="6" id="KW-0677">Repeat</keyword>
<evidence type="ECO:0000256" key="4">
    <source>
        <dbReference type="ARBA" id="ARBA00022574"/>
    </source>
</evidence>
<dbReference type="GO" id="GO:0045503">
    <property type="term" value="F:dynein light chain binding"/>
    <property type="evidence" value="ECO:0007669"/>
    <property type="project" value="TreeGrafter"/>
</dbReference>
<dbReference type="GO" id="GO:0036157">
    <property type="term" value="C:outer dynein arm"/>
    <property type="evidence" value="ECO:0007669"/>
    <property type="project" value="TreeGrafter"/>
</dbReference>
<comment type="subcellular location">
    <subcellularLocation>
        <location evidence="1">Cytoplasm</location>
        <location evidence="1">Cytoskeleton</location>
        <location evidence="1">Cilium axoneme</location>
    </subcellularLocation>
</comment>
<comment type="caution">
    <text evidence="12">The sequence shown here is derived from an EMBL/GenBank/DDBJ whole genome shotgun (WGS) entry which is preliminary data.</text>
</comment>
<keyword evidence="11" id="KW-0966">Cell projection</keyword>
<gene>
    <name evidence="12" type="ORF">VCS650_LOCUS16513</name>
</gene>
<dbReference type="SUPFAM" id="SSF50978">
    <property type="entry name" value="WD40 repeat-like"/>
    <property type="match status" value="1"/>
</dbReference>
<dbReference type="InterPro" id="IPR050687">
    <property type="entry name" value="Dynein_IC"/>
</dbReference>